<organism evidence="8 9">
    <name type="scientific">Undibacterium parvum</name>
    <dbReference type="NCBI Taxonomy" id="401471"/>
    <lineage>
        <taxon>Bacteria</taxon>
        <taxon>Pseudomonadati</taxon>
        <taxon>Pseudomonadota</taxon>
        <taxon>Betaproteobacteria</taxon>
        <taxon>Burkholderiales</taxon>
        <taxon>Oxalobacteraceae</taxon>
        <taxon>Undibacterium</taxon>
    </lineage>
</organism>
<dbReference type="GO" id="GO:0005886">
    <property type="term" value="C:plasma membrane"/>
    <property type="evidence" value="ECO:0007669"/>
    <property type="project" value="UniProtKB-SubCell"/>
</dbReference>
<keyword evidence="9" id="KW-1185">Reference proteome</keyword>
<comment type="subcellular location">
    <subcellularLocation>
        <location evidence="1">Cell inner membrane</location>
    </subcellularLocation>
</comment>
<dbReference type="GO" id="GO:0016746">
    <property type="term" value="F:acyltransferase activity"/>
    <property type="evidence" value="ECO:0007669"/>
    <property type="project" value="UniProtKB-KW"/>
</dbReference>
<keyword evidence="2" id="KW-1003">Cell membrane</keyword>
<keyword evidence="3" id="KW-0997">Cell inner membrane</keyword>
<gene>
    <name evidence="8" type="ORF">EJN92_05265</name>
</gene>
<evidence type="ECO:0000256" key="6">
    <source>
        <dbReference type="ARBA" id="ARBA00023315"/>
    </source>
</evidence>
<dbReference type="PANTHER" id="PTHR30606:SF10">
    <property type="entry name" value="PHOSPHATIDYLINOSITOL MANNOSIDE ACYLTRANSFERASE"/>
    <property type="match status" value="1"/>
</dbReference>
<dbReference type="GO" id="GO:0009247">
    <property type="term" value="P:glycolipid biosynthetic process"/>
    <property type="evidence" value="ECO:0007669"/>
    <property type="project" value="UniProtKB-ARBA"/>
</dbReference>
<dbReference type="OrthoDB" id="8524027at2"/>
<dbReference type="Pfam" id="PF03279">
    <property type="entry name" value="Lip_A_acyltrans"/>
    <property type="match status" value="1"/>
</dbReference>
<dbReference type="RefSeq" id="WP_126126846.1">
    <property type="nucleotide sequence ID" value="NZ_CP034464.1"/>
</dbReference>
<dbReference type="EMBL" id="CP034464">
    <property type="protein sequence ID" value="AZP11458.1"/>
    <property type="molecule type" value="Genomic_DNA"/>
</dbReference>
<dbReference type="Proteomes" id="UP000275663">
    <property type="component" value="Chromosome"/>
</dbReference>
<protein>
    <submittedName>
        <fullName evidence="8">Lysophospholipid acyltransferase family protein</fullName>
    </submittedName>
</protein>
<dbReference type="InterPro" id="IPR004960">
    <property type="entry name" value="LipA_acyltrans"/>
</dbReference>
<keyword evidence="4 8" id="KW-0808">Transferase</keyword>
<dbReference type="PIRSF" id="PIRSF026649">
    <property type="entry name" value="MsbB"/>
    <property type="match status" value="1"/>
</dbReference>
<dbReference type="CDD" id="cd07984">
    <property type="entry name" value="LPLAT_LABLAT-like"/>
    <property type="match status" value="1"/>
</dbReference>
<name>A0A3S9HHB3_9BURK</name>
<sequence length="282" mass="31140">MLVILFRFLSIFPLPALHALGSALGWLVYLLSAGYRRRMQENMARAGFIKSLGEAIKEAGKNLMELPFIWCANPARVLRTASVENWELVQDALDAKKGVIFLTPHLGCFEIVAQTIAAKTPLTVLYRPPRKAALKPLIEGARARDGLMLAPANLSGVRLMLKALKKGELIGLLPDQVPQQGEGVWANFFGKPAYTMTLPAKMHAMTGAPIILTYAERLPHGRGFVVRFVPFDAILEGDPTRQAATINLAMQQLIARSPAQYFWSYNRYKTPDGINGPEQETA</sequence>
<dbReference type="AlphaFoldDB" id="A0A3S9HHB3"/>
<dbReference type="PANTHER" id="PTHR30606">
    <property type="entry name" value="LIPID A BIOSYNTHESIS LAUROYL ACYLTRANSFERASE"/>
    <property type="match status" value="1"/>
</dbReference>
<feature type="transmembrane region" description="Helical" evidence="7">
    <location>
        <begin position="12"/>
        <end position="35"/>
    </location>
</feature>
<keyword evidence="7" id="KW-0812">Transmembrane</keyword>
<keyword evidence="7" id="KW-1133">Transmembrane helix</keyword>
<evidence type="ECO:0000256" key="3">
    <source>
        <dbReference type="ARBA" id="ARBA00022519"/>
    </source>
</evidence>
<dbReference type="NCBIfam" id="NF006487">
    <property type="entry name" value="PRK08905.1"/>
    <property type="match status" value="1"/>
</dbReference>
<keyword evidence="6 8" id="KW-0012">Acyltransferase</keyword>
<evidence type="ECO:0000256" key="1">
    <source>
        <dbReference type="ARBA" id="ARBA00004533"/>
    </source>
</evidence>
<evidence type="ECO:0000256" key="2">
    <source>
        <dbReference type="ARBA" id="ARBA00022475"/>
    </source>
</evidence>
<evidence type="ECO:0000313" key="8">
    <source>
        <dbReference type="EMBL" id="AZP11458.1"/>
    </source>
</evidence>
<evidence type="ECO:0000256" key="5">
    <source>
        <dbReference type="ARBA" id="ARBA00023136"/>
    </source>
</evidence>
<evidence type="ECO:0000256" key="7">
    <source>
        <dbReference type="SAM" id="Phobius"/>
    </source>
</evidence>
<evidence type="ECO:0000313" key="9">
    <source>
        <dbReference type="Proteomes" id="UP000275663"/>
    </source>
</evidence>
<evidence type="ECO:0000256" key="4">
    <source>
        <dbReference type="ARBA" id="ARBA00022679"/>
    </source>
</evidence>
<reference evidence="8 9" key="1">
    <citation type="journal article" date="2011" name="Int. J. Syst. Evol. Microbiol.">
        <title>Description of Undibacterium oligocarboniphilum sp. nov., isolated from purified water, and Undibacterium pigrum strain CCUG 49012 as the type strain of Undibacterium parvum sp. nov., and emended descriptions of the genus Undibacterium and the species Undibacterium pigrum.</title>
        <authorList>
            <person name="Eder W."/>
            <person name="Wanner G."/>
            <person name="Ludwig W."/>
            <person name="Busse H.J."/>
            <person name="Ziemke-Kageler F."/>
            <person name="Lang E."/>
        </authorList>
    </citation>
    <scope>NUCLEOTIDE SEQUENCE [LARGE SCALE GENOMIC DNA]</scope>
    <source>
        <strain evidence="8 9">DSM 23061</strain>
    </source>
</reference>
<accession>A0A3S9HHB3</accession>
<dbReference type="KEGG" id="upv:EJN92_05265"/>
<proteinExistence type="predicted"/>
<keyword evidence="5 7" id="KW-0472">Membrane</keyword>